<sequence length="92" mass="10208">MTNQIYHTMFKSGILKLKNAQVARAVTSMKNHARKCDVPYLLLKVNSCPGFIYGESRDSAAIEKYEEFVRSIQRGVYRCVVPVGAVELPGGG</sequence>
<organism evidence="1 2">
    <name type="scientific">Anthostomella pinea</name>
    <dbReference type="NCBI Taxonomy" id="933095"/>
    <lineage>
        <taxon>Eukaryota</taxon>
        <taxon>Fungi</taxon>
        <taxon>Dikarya</taxon>
        <taxon>Ascomycota</taxon>
        <taxon>Pezizomycotina</taxon>
        <taxon>Sordariomycetes</taxon>
        <taxon>Xylariomycetidae</taxon>
        <taxon>Xylariales</taxon>
        <taxon>Xylariaceae</taxon>
        <taxon>Anthostomella</taxon>
    </lineage>
</organism>
<dbReference type="EMBL" id="CAUWAG010000010">
    <property type="protein sequence ID" value="CAJ2507606.1"/>
    <property type="molecule type" value="Genomic_DNA"/>
</dbReference>
<dbReference type="AlphaFoldDB" id="A0AAI8YJX3"/>
<comment type="caution">
    <text evidence="1">The sequence shown here is derived from an EMBL/GenBank/DDBJ whole genome shotgun (WGS) entry which is preliminary data.</text>
</comment>
<gene>
    <name evidence="1" type="ORF">KHLLAP_LOCUS8074</name>
</gene>
<dbReference type="Proteomes" id="UP001295740">
    <property type="component" value="Unassembled WGS sequence"/>
</dbReference>
<proteinExistence type="predicted"/>
<evidence type="ECO:0000313" key="2">
    <source>
        <dbReference type="Proteomes" id="UP001295740"/>
    </source>
</evidence>
<evidence type="ECO:0000313" key="1">
    <source>
        <dbReference type="EMBL" id="CAJ2507606.1"/>
    </source>
</evidence>
<name>A0AAI8YJX3_9PEZI</name>
<reference evidence="1" key="1">
    <citation type="submission" date="2023-10" db="EMBL/GenBank/DDBJ databases">
        <authorList>
            <person name="Hackl T."/>
        </authorList>
    </citation>
    <scope>NUCLEOTIDE SEQUENCE</scope>
</reference>
<keyword evidence="2" id="KW-1185">Reference proteome</keyword>
<accession>A0AAI8YJX3</accession>
<protein>
    <submittedName>
        <fullName evidence="1">Uu.00g087920.m01.CDS01</fullName>
    </submittedName>
</protein>